<comment type="caution">
    <text evidence="16">The sequence shown here is derived from an EMBL/GenBank/DDBJ whole genome shotgun (WGS) entry which is preliminary data.</text>
</comment>
<dbReference type="CDD" id="cd02520">
    <property type="entry name" value="Glucosylceramide_synthase"/>
    <property type="match status" value="1"/>
</dbReference>
<proteinExistence type="inferred from homology"/>
<evidence type="ECO:0000256" key="8">
    <source>
        <dbReference type="ARBA" id="ARBA00022679"/>
    </source>
</evidence>
<evidence type="ECO:0000256" key="2">
    <source>
        <dbReference type="ARBA" id="ARBA00004760"/>
    </source>
</evidence>
<reference evidence="16 17" key="1">
    <citation type="submission" date="2017-03" db="EMBL/GenBank/DDBJ databases">
        <title>Widespread Adenine N6-methylation of Active Genes in Fungi.</title>
        <authorList>
            <consortium name="DOE Joint Genome Institute"/>
            <person name="Mondo S.J."/>
            <person name="Dannebaum R.O."/>
            <person name="Kuo R.C."/>
            <person name="Louie K.B."/>
            <person name="Bewick A.J."/>
            <person name="Labutti K."/>
            <person name="Haridas S."/>
            <person name="Kuo A."/>
            <person name="Salamov A."/>
            <person name="Ahrendt S.R."/>
            <person name="Lau R."/>
            <person name="Bowen B.P."/>
            <person name="Lipzen A."/>
            <person name="Sullivan W."/>
            <person name="Andreopoulos W.B."/>
            <person name="Clum A."/>
            <person name="Lindquist E."/>
            <person name="Daum C."/>
            <person name="Northen T.R."/>
            <person name="Ramamoorthy G."/>
            <person name="Schmitz R.J."/>
            <person name="Gryganskyi A."/>
            <person name="Culley D."/>
            <person name="Magnuson J."/>
            <person name="James T.Y."/>
            <person name="O'Malley M.A."/>
            <person name="Stajich J.E."/>
            <person name="Spatafora J.W."/>
            <person name="Visel A."/>
            <person name="Grigoriev I.V."/>
        </authorList>
    </citation>
    <scope>NUCLEOTIDE SEQUENCE [LARGE SCALE GENOMIC DNA]</scope>
    <source>
        <strain evidence="16 17">NRRL Y-17943</strain>
    </source>
</reference>
<dbReference type="EC" id="2.4.1.80" evidence="5"/>
<dbReference type="InterPro" id="IPR025993">
    <property type="entry name" value="Ceramide_glucosylTrfase"/>
</dbReference>
<evidence type="ECO:0000256" key="7">
    <source>
        <dbReference type="ARBA" id="ARBA00022676"/>
    </source>
</evidence>
<name>A0A1Y1UEL3_9TREE</name>
<dbReference type="AlphaFoldDB" id="A0A1Y1UEL3"/>
<dbReference type="Proteomes" id="UP000193218">
    <property type="component" value="Unassembled WGS sequence"/>
</dbReference>
<comment type="subcellular location">
    <subcellularLocation>
        <location evidence="1">Membrane</location>
        <topology evidence="1">Multi-pass membrane protein</topology>
    </subcellularLocation>
</comment>
<keyword evidence="8 16" id="KW-0808">Transferase</keyword>
<evidence type="ECO:0000256" key="15">
    <source>
        <dbReference type="SAM" id="Phobius"/>
    </source>
</evidence>
<accession>A0A1Y1UEL3</accession>
<keyword evidence="11 15" id="KW-0472">Membrane</keyword>
<evidence type="ECO:0000313" key="16">
    <source>
        <dbReference type="EMBL" id="ORX36429.1"/>
    </source>
</evidence>
<evidence type="ECO:0000256" key="9">
    <source>
        <dbReference type="ARBA" id="ARBA00022692"/>
    </source>
</evidence>
<keyword evidence="17" id="KW-1185">Reference proteome</keyword>
<feature type="transmembrane region" description="Helical" evidence="15">
    <location>
        <begin position="6"/>
        <end position="27"/>
    </location>
</feature>
<evidence type="ECO:0000313" key="17">
    <source>
        <dbReference type="Proteomes" id="UP000193218"/>
    </source>
</evidence>
<sequence>MPRAAVLTAAIYLVLYGAVWALCLLGWRAAQRYKKPPRLIMPEGVLGVTIIRPLCGLDTNLYNALESTMKLDYPKFEILFTVQDEEDESVPVVKMLMQKYPDVKTRLIIDPRNVGVNPKINNLLGAFEQAQYDLLWVVDATISFVPGILRQSVEAFIGQRDVEAAHIAPQRGDVGLVHHVPFAVAHQRTWGSLVEQAFLNTTHAKMYLAINTLAIDSCVMGKSNLYSRTNIAALSTPSQTLRNLSEPPSGLAAFAPFLAEDNMIALALWHQLGLRHAMTSDVALDFLGSLSIWDYVQRRARWIRVRKRMTPFLVVALEPFTESILSGLCAAWAMNNLFHWSASLVFVCHMSAWIIVDVAVCRALERNVTSTGVSLAAWVLREALALPIWIYGICGNTIVWRGRRYRVLSSGEAKIA</sequence>
<dbReference type="UniPathway" id="UPA00222"/>
<evidence type="ECO:0000256" key="14">
    <source>
        <dbReference type="ARBA" id="ARBA00032575"/>
    </source>
</evidence>
<evidence type="ECO:0000256" key="3">
    <source>
        <dbReference type="ARBA" id="ARBA00004991"/>
    </source>
</evidence>
<evidence type="ECO:0000256" key="10">
    <source>
        <dbReference type="ARBA" id="ARBA00022989"/>
    </source>
</evidence>
<keyword evidence="9 15" id="KW-0812">Transmembrane</keyword>
<dbReference type="PANTHER" id="PTHR12726:SF0">
    <property type="entry name" value="CERAMIDE GLUCOSYLTRANSFERASE"/>
    <property type="match status" value="1"/>
</dbReference>
<dbReference type="GO" id="GO:0006679">
    <property type="term" value="P:glucosylceramide biosynthetic process"/>
    <property type="evidence" value="ECO:0007669"/>
    <property type="project" value="TreeGrafter"/>
</dbReference>
<feature type="transmembrane region" description="Helical" evidence="15">
    <location>
        <begin position="311"/>
        <end position="334"/>
    </location>
</feature>
<dbReference type="OrthoDB" id="1483400at2759"/>
<evidence type="ECO:0000256" key="1">
    <source>
        <dbReference type="ARBA" id="ARBA00004141"/>
    </source>
</evidence>
<dbReference type="GO" id="GO:0016020">
    <property type="term" value="C:membrane"/>
    <property type="evidence" value="ECO:0007669"/>
    <property type="project" value="UniProtKB-SubCell"/>
</dbReference>
<comment type="pathway">
    <text evidence="2">Lipid metabolism; sphingolipid metabolism.</text>
</comment>
<protein>
    <recommendedName>
        <fullName evidence="6">Ceramide glucosyltransferase</fullName>
        <ecNumber evidence="5">2.4.1.80</ecNumber>
    </recommendedName>
    <alternativeName>
        <fullName evidence="13">Glucosylceramide synthase</fullName>
    </alternativeName>
    <alternativeName>
        <fullName evidence="14">UDP-glucose ceramide glucosyltransferase</fullName>
    </alternativeName>
    <alternativeName>
        <fullName evidence="12">UDP-glucose:N-acylsphingosine D-glucosyltransferase</fullName>
    </alternativeName>
</protein>
<dbReference type="Pfam" id="PF13506">
    <property type="entry name" value="Glyco_transf_21"/>
    <property type="match status" value="1"/>
</dbReference>
<organism evidence="16 17">
    <name type="scientific">Kockovaella imperatae</name>
    <dbReference type="NCBI Taxonomy" id="4999"/>
    <lineage>
        <taxon>Eukaryota</taxon>
        <taxon>Fungi</taxon>
        <taxon>Dikarya</taxon>
        <taxon>Basidiomycota</taxon>
        <taxon>Agaricomycotina</taxon>
        <taxon>Tremellomycetes</taxon>
        <taxon>Tremellales</taxon>
        <taxon>Cuniculitremaceae</taxon>
        <taxon>Kockovaella</taxon>
    </lineage>
</organism>
<dbReference type="RefSeq" id="XP_021870530.1">
    <property type="nucleotide sequence ID" value="XM_022016146.1"/>
</dbReference>
<comment type="pathway">
    <text evidence="3">Sphingolipid metabolism.</text>
</comment>
<evidence type="ECO:0000256" key="13">
    <source>
        <dbReference type="ARBA" id="ARBA00031543"/>
    </source>
</evidence>
<keyword evidence="10 15" id="KW-1133">Transmembrane helix</keyword>
<dbReference type="PANTHER" id="PTHR12726">
    <property type="entry name" value="CERAMIDE GLUCOSYLTRANSFERASE"/>
    <property type="match status" value="1"/>
</dbReference>
<evidence type="ECO:0000256" key="5">
    <source>
        <dbReference type="ARBA" id="ARBA00012699"/>
    </source>
</evidence>
<dbReference type="EMBL" id="NBSH01000008">
    <property type="protein sequence ID" value="ORX36429.1"/>
    <property type="molecule type" value="Genomic_DNA"/>
</dbReference>
<evidence type="ECO:0000256" key="12">
    <source>
        <dbReference type="ARBA" id="ARBA00031017"/>
    </source>
</evidence>
<evidence type="ECO:0000256" key="4">
    <source>
        <dbReference type="ARBA" id="ARBA00006739"/>
    </source>
</evidence>
<dbReference type="GO" id="GO:0008120">
    <property type="term" value="F:ceramide glucosyltransferase activity"/>
    <property type="evidence" value="ECO:0007669"/>
    <property type="project" value="UniProtKB-EC"/>
</dbReference>
<gene>
    <name evidence="16" type="ORF">BD324DRAFT_628806</name>
</gene>
<dbReference type="GeneID" id="33557955"/>
<keyword evidence="7" id="KW-0328">Glycosyltransferase</keyword>
<dbReference type="InParanoid" id="A0A1Y1UEL3"/>
<dbReference type="SUPFAM" id="SSF53448">
    <property type="entry name" value="Nucleotide-diphospho-sugar transferases"/>
    <property type="match status" value="1"/>
</dbReference>
<evidence type="ECO:0000256" key="11">
    <source>
        <dbReference type="ARBA" id="ARBA00023136"/>
    </source>
</evidence>
<dbReference type="STRING" id="4999.A0A1Y1UEL3"/>
<dbReference type="InterPro" id="IPR029044">
    <property type="entry name" value="Nucleotide-diphossugar_trans"/>
</dbReference>
<evidence type="ECO:0000256" key="6">
    <source>
        <dbReference type="ARBA" id="ARBA00019988"/>
    </source>
</evidence>
<comment type="similarity">
    <text evidence="4">Belongs to the glycosyltransferase 2 family.</text>
</comment>
<dbReference type="Gene3D" id="3.90.550.10">
    <property type="entry name" value="Spore Coat Polysaccharide Biosynthesis Protein SpsA, Chain A"/>
    <property type="match status" value="1"/>
</dbReference>